<dbReference type="PANTHER" id="PTHR30204:SF90">
    <property type="entry name" value="HTH-TYPE TRANSCRIPTIONAL ACTIVATOR MTA"/>
    <property type="match status" value="1"/>
</dbReference>
<evidence type="ECO:0000259" key="2">
    <source>
        <dbReference type="PROSITE" id="PS50937"/>
    </source>
</evidence>
<proteinExistence type="predicted"/>
<organism evidence="3 4">
    <name type="scientific">Collimonas rhizosphaerae</name>
    <dbReference type="NCBI Taxonomy" id="3126357"/>
    <lineage>
        <taxon>Bacteria</taxon>
        <taxon>Pseudomonadati</taxon>
        <taxon>Pseudomonadota</taxon>
        <taxon>Betaproteobacteria</taxon>
        <taxon>Burkholderiales</taxon>
        <taxon>Oxalobacteraceae</taxon>
        <taxon>Collimonas</taxon>
    </lineage>
</organism>
<name>A0ABU9Q258_9BURK</name>
<protein>
    <submittedName>
        <fullName evidence="3">MerR family transcriptional regulator</fullName>
    </submittedName>
</protein>
<dbReference type="InterPro" id="IPR012925">
    <property type="entry name" value="TipAS_dom"/>
</dbReference>
<dbReference type="CDD" id="cd04788">
    <property type="entry name" value="HTH_NolA-AlbR"/>
    <property type="match status" value="1"/>
</dbReference>
<dbReference type="RefSeq" id="WP_342831405.1">
    <property type="nucleotide sequence ID" value="NZ_JBANDC010000023.1"/>
</dbReference>
<dbReference type="Pfam" id="PF13411">
    <property type="entry name" value="MerR_1"/>
    <property type="match status" value="1"/>
</dbReference>
<evidence type="ECO:0000313" key="4">
    <source>
        <dbReference type="Proteomes" id="UP001495910"/>
    </source>
</evidence>
<dbReference type="InterPro" id="IPR009061">
    <property type="entry name" value="DNA-bd_dom_put_sf"/>
</dbReference>
<evidence type="ECO:0000256" key="1">
    <source>
        <dbReference type="ARBA" id="ARBA00023125"/>
    </source>
</evidence>
<dbReference type="SMART" id="SM00422">
    <property type="entry name" value="HTH_MERR"/>
    <property type="match status" value="1"/>
</dbReference>
<gene>
    <name evidence="3" type="ORF">V8G57_23295</name>
</gene>
<dbReference type="EMBL" id="JBANDC010000023">
    <property type="protein sequence ID" value="MEM4990335.1"/>
    <property type="molecule type" value="Genomic_DNA"/>
</dbReference>
<reference evidence="3 4" key="1">
    <citation type="submission" date="2024-02" db="EMBL/GenBank/DDBJ databases">
        <title>Draft genome sequence of Collimonas sp. strain H4R21, an effective mineral-weathering bacterial strain isolated from the beech rhizosphere.</title>
        <authorList>
            <person name="Morin E."/>
            <person name="Uroz S."/>
            <person name="Leveau J.H.J."/>
            <person name="Kumar R."/>
            <person name="Rey M.W."/>
            <person name="Pham J."/>
        </authorList>
    </citation>
    <scope>NUCLEOTIDE SEQUENCE [LARGE SCALE GENOMIC DNA]</scope>
    <source>
        <strain evidence="3 4">H4R21</strain>
    </source>
</reference>
<keyword evidence="4" id="KW-1185">Reference proteome</keyword>
<feature type="domain" description="HTH merR-type" evidence="2">
    <location>
        <begin position="2"/>
        <end position="71"/>
    </location>
</feature>
<dbReference type="SUPFAM" id="SSF46955">
    <property type="entry name" value="Putative DNA-binding domain"/>
    <property type="match status" value="1"/>
</dbReference>
<dbReference type="PANTHER" id="PTHR30204">
    <property type="entry name" value="REDOX-CYCLING DRUG-SENSING TRANSCRIPTIONAL ACTIVATOR SOXR"/>
    <property type="match status" value="1"/>
</dbReference>
<dbReference type="InterPro" id="IPR000551">
    <property type="entry name" value="MerR-type_HTH_dom"/>
</dbReference>
<accession>A0ABU9Q258</accession>
<keyword evidence="1" id="KW-0238">DNA-binding</keyword>
<sequence length="342" mass="38775">MLLRVGELAKRCGLTVRTLHYYDEIGLLAPSARSDAGYRLYNRGDIARLHQVQALRRLGVSLGEIGALLTRPELSLASVIEQQLRMLDEQIAQSVRLRDRLSTLRAQFMAGEEPELAEWLTTMELMNMYDKYFTQEELKQLPFYQADTARRRQWSALVEQVAALMAGATPAGSEQAQALAVRWMNMVEQDTLVDPALFAKLRAMHDNEPGMQEQTGISPDMIGYVMRAFAESKLQVYQKYLSPAEFAFMRANYGKRMKEWPPLIAALRKQMDGGATPGDAEPQRLAQVWMELFRSYAGDNPETQQKIRNAMVQEPSLARGTWLNEELLAYLRQALAILQPAS</sequence>
<dbReference type="PROSITE" id="PS50937">
    <property type="entry name" value="HTH_MERR_2"/>
    <property type="match status" value="1"/>
</dbReference>
<dbReference type="Proteomes" id="UP001495910">
    <property type="component" value="Unassembled WGS sequence"/>
</dbReference>
<evidence type="ECO:0000313" key="3">
    <source>
        <dbReference type="EMBL" id="MEM4990335.1"/>
    </source>
</evidence>
<dbReference type="InterPro" id="IPR047057">
    <property type="entry name" value="MerR_fam"/>
</dbReference>
<dbReference type="PRINTS" id="PR00040">
    <property type="entry name" value="HTHMERR"/>
</dbReference>
<dbReference type="Pfam" id="PF07739">
    <property type="entry name" value="TipAS"/>
    <property type="match status" value="1"/>
</dbReference>
<comment type="caution">
    <text evidence="3">The sequence shown here is derived from an EMBL/GenBank/DDBJ whole genome shotgun (WGS) entry which is preliminary data.</text>
</comment>
<dbReference type="Gene3D" id="1.10.1660.10">
    <property type="match status" value="1"/>
</dbReference>
<dbReference type="PROSITE" id="PS00552">
    <property type="entry name" value="HTH_MERR_1"/>
    <property type="match status" value="1"/>
</dbReference>